<dbReference type="SMART" id="SM00382">
    <property type="entry name" value="AAA"/>
    <property type="match status" value="2"/>
</dbReference>
<keyword evidence="3 5" id="KW-0067">ATP-binding</keyword>
<dbReference type="FunFam" id="3.40.50.300:FF:000011">
    <property type="entry name" value="Putative ABC transporter ATP-binding component"/>
    <property type="match status" value="1"/>
</dbReference>
<dbReference type="InterPro" id="IPR027417">
    <property type="entry name" value="P-loop_NTPase"/>
</dbReference>
<dbReference type="PANTHER" id="PTHR42855:SF2">
    <property type="entry name" value="DRUG RESISTANCE ABC TRANSPORTER,ATP-BINDING PROTEIN"/>
    <property type="match status" value="1"/>
</dbReference>
<organism evidence="5 6">
    <name type="scientific">Peloplasma aerotolerans</name>
    <dbReference type="NCBI Taxonomy" id="3044389"/>
    <lineage>
        <taxon>Bacteria</taxon>
        <taxon>Bacillati</taxon>
        <taxon>Mycoplasmatota</taxon>
        <taxon>Mollicutes</taxon>
        <taxon>Acholeplasmatales</taxon>
        <taxon>Acholeplasmataceae</taxon>
        <taxon>Peloplasma</taxon>
    </lineage>
</organism>
<evidence type="ECO:0000313" key="5">
    <source>
        <dbReference type="EMBL" id="MDI6453309.1"/>
    </source>
</evidence>
<feature type="domain" description="ABC transporter" evidence="4">
    <location>
        <begin position="320"/>
        <end position="536"/>
    </location>
</feature>
<dbReference type="CDD" id="cd03221">
    <property type="entry name" value="ABCF_EF-3"/>
    <property type="match status" value="2"/>
</dbReference>
<dbReference type="InterPro" id="IPR003439">
    <property type="entry name" value="ABC_transporter-like_ATP-bd"/>
</dbReference>
<keyword evidence="2" id="KW-0547">Nucleotide-binding</keyword>
<dbReference type="InterPro" id="IPR032781">
    <property type="entry name" value="ABC_tran_Xtn"/>
</dbReference>
<dbReference type="PANTHER" id="PTHR42855">
    <property type="entry name" value="ABC TRANSPORTER ATP-BINDING SUBUNIT"/>
    <property type="match status" value="1"/>
</dbReference>
<dbReference type="Proteomes" id="UP001431532">
    <property type="component" value="Unassembled WGS sequence"/>
</dbReference>
<dbReference type="EMBL" id="JASCXW010000024">
    <property type="protein sequence ID" value="MDI6453309.1"/>
    <property type="molecule type" value="Genomic_DNA"/>
</dbReference>
<dbReference type="PROSITE" id="PS50893">
    <property type="entry name" value="ABC_TRANSPORTER_2"/>
    <property type="match status" value="2"/>
</dbReference>
<dbReference type="GO" id="GO:0016887">
    <property type="term" value="F:ATP hydrolysis activity"/>
    <property type="evidence" value="ECO:0007669"/>
    <property type="project" value="InterPro"/>
</dbReference>
<dbReference type="Pfam" id="PF12848">
    <property type="entry name" value="ABC_tran_Xtn"/>
    <property type="match status" value="1"/>
</dbReference>
<evidence type="ECO:0000256" key="2">
    <source>
        <dbReference type="ARBA" id="ARBA00022741"/>
    </source>
</evidence>
<dbReference type="InterPro" id="IPR051309">
    <property type="entry name" value="ABCF_ATPase"/>
</dbReference>
<protein>
    <submittedName>
        <fullName evidence="5">ATP-binding cassette domain-containing protein</fullName>
    </submittedName>
</protein>
<evidence type="ECO:0000259" key="4">
    <source>
        <dbReference type="PROSITE" id="PS50893"/>
    </source>
</evidence>
<dbReference type="AlphaFoldDB" id="A0AAW6UCC9"/>
<dbReference type="Pfam" id="PF00005">
    <property type="entry name" value="ABC_tran"/>
    <property type="match status" value="2"/>
</dbReference>
<evidence type="ECO:0000256" key="1">
    <source>
        <dbReference type="ARBA" id="ARBA00022737"/>
    </source>
</evidence>
<accession>A0AAW6UCC9</accession>
<sequence length="538" mass="60830">MITVSNLSLIFSDKKIFEDVNLQFLPGNCYGVIGANGAGKSTFLKVLSGEKESTAGEVIIEKNKRLAFLSQNQNAFDAFTAIETVIMGHQELFDIMKKKEVLYQKEQITDEEGYELANLEGRFAELDGWDAESDAEKLLNGLNVPAHDFETKMSDILPKDKVKILLAQALFGNPDIILLDEPTNHLDFESIAWLENFLINYQNTVITVSHDRHFLNNVCTHMVDIDYFQAKMYAGNYDFWMESSQLVQRLMSDKNKKKEERIQELKAFIARFSANLSKSAQATSRKKSLEKIQLDEIVPSTRKYPFIGFEIEKPLGKDVLEVKNLSASLDGNILFSNVSFVMNRGDKVALLGHNDLAKTAFLKILAGELKPDSGTVKWGQTVSKAYFPNDNESYFHNNEQNLIEWLRQFSKEPAESYIRGFLGRMLFSGDQPLKQVKFLSGGEKMRCMYSKLMLSKANTLMIDSPTNHLDLESIQSVNNGLVDYSGALIVASHDHRLLETVCNKVIEIGDLGSFMYEGTLDEYISNPEIKTKSSLLYQ</sequence>
<dbReference type="GO" id="GO:0005524">
    <property type="term" value="F:ATP binding"/>
    <property type="evidence" value="ECO:0007669"/>
    <property type="project" value="UniProtKB-KW"/>
</dbReference>
<evidence type="ECO:0000256" key="3">
    <source>
        <dbReference type="ARBA" id="ARBA00022840"/>
    </source>
</evidence>
<dbReference type="SUPFAM" id="SSF52540">
    <property type="entry name" value="P-loop containing nucleoside triphosphate hydrolases"/>
    <property type="match status" value="2"/>
</dbReference>
<proteinExistence type="predicted"/>
<dbReference type="RefSeq" id="WP_282839740.1">
    <property type="nucleotide sequence ID" value="NZ_JASCXW010000024.1"/>
</dbReference>
<evidence type="ECO:0000313" key="6">
    <source>
        <dbReference type="Proteomes" id="UP001431532"/>
    </source>
</evidence>
<feature type="domain" description="ABC transporter" evidence="4">
    <location>
        <begin position="2"/>
        <end position="252"/>
    </location>
</feature>
<keyword evidence="1" id="KW-0677">Repeat</keyword>
<reference evidence="5" key="1">
    <citation type="submission" date="2023-05" db="EMBL/GenBank/DDBJ databases">
        <title>Mariniplasma microaerophilum sp. nov., a novel anaerobic mollicute isolated from terrestrial mud volcano, Taman Peninsula, Russia.</title>
        <authorList>
            <person name="Khomyakova M.A."/>
            <person name="Merkel A.Y."/>
            <person name="Slobodkin A.I."/>
        </authorList>
    </citation>
    <scope>NUCLEOTIDE SEQUENCE</scope>
    <source>
        <strain evidence="5">M4Ah</strain>
    </source>
</reference>
<dbReference type="InterPro" id="IPR003593">
    <property type="entry name" value="AAA+_ATPase"/>
</dbReference>
<name>A0AAW6UCC9_9MOLU</name>
<comment type="caution">
    <text evidence="5">The sequence shown here is derived from an EMBL/GenBank/DDBJ whole genome shotgun (WGS) entry which is preliminary data.</text>
</comment>
<dbReference type="FunFam" id="3.40.50.300:FF:000070">
    <property type="entry name" value="Putative ABC transporter ATP-binding component"/>
    <property type="match status" value="1"/>
</dbReference>
<dbReference type="Gene3D" id="3.40.50.300">
    <property type="entry name" value="P-loop containing nucleotide triphosphate hydrolases"/>
    <property type="match status" value="2"/>
</dbReference>
<gene>
    <name evidence="5" type="ORF">QJ521_07015</name>
</gene>
<keyword evidence="6" id="KW-1185">Reference proteome</keyword>